<dbReference type="PANTHER" id="PTHR43808">
    <property type="entry name" value="ACETYLORNITHINE DEACETYLASE"/>
    <property type="match status" value="1"/>
</dbReference>
<dbReference type="Gene3D" id="3.30.70.360">
    <property type="match status" value="1"/>
</dbReference>
<dbReference type="Proteomes" id="UP001221597">
    <property type="component" value="Chromosome"/>
</dbReference>
<evidence type="ECO:0000313" key="10">
    <source>
        <dbReference type="Proteomes" id="UP001221597"/>
    </source>
</evidence>
<dbReference type="NCBIfam" id="NF005306">
    <property type="entry name" value="PRK06837.1"/>
    <property type="match status" value="1"/>
</dbReference>
<evidence type="ECO:0000259" key="8">
    <source>
        <dbReference type="Pfam" id="PF07687"/>
    </source>
</evidence>
<dbReference type="PANTHER" id="PTHR43808:SF25">
    <property type="entry name" value="PEPTIDASE M20 DIMERISATION DOMAIN-CONTAINING PROTEIN"/>
    <property type="match status" value="1"/>
</dbReference>
<evidence type="ECO:0000256" key="4">
    <source>
        <dbReference type="ARBA" id="ARBA00022723"/>
    </source>
</evidence>
<dbReference type="Gene3D" id="3.40.630.10">
    <property type="entry name" value="Zn peptidases"/>
    <property type="match status" value="1"/>
</dbReference>
<evidence type="ECO:0000256" key="2">
    <source>
        <dbReference type="ARBA" id="ARBA00001947"/>
    </source>
</evidence>
<protein>
    <submittedName>
        <fullName evidence="9">ArgE/DapE family deacylase</fullName>
        <ecNumber evidence="9">3.4.-.-</ecNumber>
    </submittedName>
</protein>
<keyword evidence="10" id="KW-1185">Reference proteome</keyword>
<evidence type="ECO:0000256" key="5">
    <source>
        <dbReference type="ARBA" id="ARBA00022801"/>
    </source>
</evidence>
<feature type="domain" description="Peptidase M20 dimerisation" evidence="8">
    <location>
        <begin position="212"/>
        <end position="325"/>
    </location>
</feature>
<dbReference type="SUPFAM" id="SSF55031">
    <property type="entry name" value="Bacterial exopeptidase dimerisation domain"/>
    <property type="match status" value="1"/>
</dbReference>
<gene>
    <name evidence="9" type="ORF">P9989_03775</name>
</gene>
<dbReference type="GO" id="GO:0016787">
    <property type="term" value="F:hydrolase activity"/>
    <property type="evidence" value="ECO:0007669"/>
    <property type="project" value="UniProtKB-KW"/>
</dbReference>
<comment type="cofactor">
    <cofactor evidence="2">
        <name>Zn(2+)</name>
        <dbReference type="ChEBI" id="CHEBI:29105"/>
    </cofactor>
</comment>
<evidence type="ECO:0000313" key="9">
    <source>
        <dbReference type="EMBL" id="WFT75523.1"/>
    </source>
</evidence>
<dbReference type="EMBL" id="CP121671">
    <property type="protein sequence ID" value="WFT75523.1"/>
    <property type="molecule type" value="Genomic_DNA"/>
</dbReference>
<dbReference type="SUPFAM" id="SSF53187">
    <property type="entry name" value="Zn-dependent exopeptidases"/>
    <property type="match status" value="1"/>
</dbReference>
<comment type="similarity">
    <text evidence="3">Belongs to the peptidase M20A family.</text>
</comment>
<keyword evidence="7" id="KW-0170">Cobalt</keyword>
<comment type="cofactor">
    <cofactor evidence="1">
        <name>Co(2+)</name>
        <dbReference type="ChEBI" id="CHEBI:48828"/>
    </cofactor>
</comment>
<reference evidence="9 10" key="1">
    <citation type="submission" date="2023-04" db="EMBL/GenBank/DDBJ databases">
        <title>Genome sequence of Halobacillus naozhouensis KACC 21980.</title>
        <authorList>
            <person name="Kim S."/>
            <person name="Heo J."/>
            <person name="Kwon S.-W."/>
        </authorList>
    </citation>
    <scope>NUCLEOTIDE SEQUENCE [LARGE SCALE GENOMIC DNA]</scope>
    <source>
        <strain evidence="9 10">KCTC 13234</strain>
    </source>
</reference>
<keyword evidence="5 9" id="KW-0378">Hydrolase</keyword>
<dbReference type="InterPro" id="IPR050072">
    <property type="entry name" value="Peptidase_M20A"/>
</dbReference>
<dbReference type="InterPro" id="IPR011650">
    <property type="entry name" value="Peptidase_M20_dimer"/>
</dbReference>
<evidence type="ECO:0000256" key="7">
    <source>
        <dbReference type="ARBA" id="ARBA00023285"/>
    </source>
</evidence>
<accession>A0ABY8IZ55</accession>
<dbReference type="Pfam" id="PF01546">
    <property type="entry name" value="Peptidase_M20"/>
    <property type="match status" value="1"/>
</dbReference>
<organism evidence="9 10">
    <name type="scientific">Halobacillus naozhouensis</name>
    <dbReference type="NCBI Taxonomy" id="554880"/>
    <lineage>
        <taxon>Bacteria</taxon>
        <taxon>Bacillati</taxon>
        <taxon>Bacillota</taxon>
        <taxon>Bacilli</taxon>
        <taxon>Bacillales</taxon>
        <taxon>Bacillaceae</taxon>
        <taxon>Halobacillus</taxon>
    </lineage>
</organism>
<name>A0ABY8IZ55_9BACI</name>
<dbReference type="NCBIfam" id="TIGR01910">
    <property type="entry name" value="DapE-ArgE"/>
    <property type="match status" value="1"/>
</dbReference>
<dbReference type="Pfam" id="PF07687">
    <property type="entry name" value="M20_dimer"/>
    <property type="match status" value="1"/>
</dbReference>
<dbReference type="RefSeq" id="WP_283077489.1">
    <property type="nucleotide sequence ID" value="NZ_CP121671.1"/>
</dbReference>
<proteinExistence type="inferred from homology"/>
<evidence type="ECO:0000256" key="3">
    <source>
        <dbReference type="ARBA" id="ARBA00006247"/>
    </source>
</evidence>
<dbReference type="InterPro" id="IPR036264">
    <property type="entry name" value="Bact_exopeptidase_dim_dom"/>
</dbReference>
<keyword evidence="4" id="KW-0479">Metal-binding</keyword>
<evidence type="ECO:0000256" key="6">
    <source>
        <dbReference type="ARBA" id="ARBA00022833"/>
    </source>
</evidence>
<dbReference type="InterPro" id="IPR010182">
    <property type="entry name" value="ArgE/DapE"/>
</dbReference>
<dbReference type="InterPro" id="IPR002933">
    <property type="entry name" value="Peptidase_M20"/>
</dbReference>
<sequence>MKEQSSPPVQSESVKKVHETIDELWNEAHLFLKTLGSYQSTLGNEQEVQAFIQNHLREMNMETTSFEPDPEVLSSYKNFGHPEWSYKGRPVVVGEWKSDQPKTGKSLILQGHIDVVSAEPEHLWEHDPFSPVTIDDRMYGRGVLDMKGGVASMIYAVKALQQSGIQLGADLQIQTVIEEECTGNGALALLDAGFTADGALIPEPTAHRAIKGQVGVLWVRVTVQGAGAHVERAEKAHNAINKAAYLIQSLDEYREYINARPKHSDFTDHPHPLNVNTGVIQGGDWASNVPSECTFEARVGFYPDQNPAEIQAEVRDWILAAAEKDDWLRETPPDVSFYGFSAPGFSTSTDNDLFNSLAEGHRLTTNQELESIAFTATTDIRAFEEFGIPATCYGPTGANMHGPNEYVDLTSLKTTTKTIAAFILQWCQEKEN</sequence>
<keyword evidence="6" id="KW-0862">Zinc</keyword>
<dbReference type="EC" id="3.4.-.-" evidence="9"/>
<evidence type="ECO:0000256" key="1">
    <source>
        <dbReference type="ARBA" id="ARBA00001941"/>
    </source>
</evidence>